<dbReference type="Gene3D" id="3.30.70.1550">
    <property type="entry name" value="Archaeal tRNA CCA-adding enzyme catalytic domain"/>
    <property type="match status" value="1"/>
</dbReference>
<dbReference type="PANTHER" id="PTHR39643">
    <property type="entry name" value="CCA-ADDING ENZYME"/>
    <property type="match status" value="1"/>
</dbReference>
<dbReference type="GO" id="GO:0003723">
    <property type="term" value="F:RNA binding"/>
    <property type="evidence" value="ECO:0007669"/>
    <property type="project" value="UniProtKB-KW"/>
</dbReference>
<dbReference type="Pfam" id="PF09249">
    <property type="entry name" value="tRNA_NucTransf2"/>
    <property type="match status" value="1"/>
</dbReference>
<keyword evidence="6" id="KW-0692">RNA repair</keyword>
<accession>A0A497JJD9</accession>
<keyword evidence="7" id="KW-0067">ATP-binding</keyword>
<dbReference type="GO" id="GO:0001680">
    <property type="term" value="P:tRNA 3'-terminal CCA addition"/>
    <property type="evidence" value="ECO:0007669"/>
    <property type="project" value="InterPro"/>
</dbReference>
<evidence type="ECO:0000259" key="12">
    <source>
        <dbReference type="Pfam" id="PF21133"/>
    </source>
</evidence>
<evidence type="ECO:0000256" key="5">
    <source>
        <dbReference type="ARBA" id="ARBA00022741"/>
    </source>
</evidence>
<keyword evidence="4" id="KW-0479">Metal-binding</keyword>
<dbReference type="Proteomes" id="UP000278031">
    <property type="component" value="Unassembled WGS sequence"/>
</dbReference>
<gene>
    <name evidence="13" type="primary">cca</name>
    <name evidence="13" type="ORF">DRO04_00680</name>
</gene>
<keyword evidence="9" id="KW-0694">RNA-binding</keyword>
<dbReference type="Gene3D" id="3.30.70.590">
    <property type="entry name" value="Poly(A) polymerase predicted RNA binding domain"/>
    <property type="match status" value="1"/>
</dbReference>
<dbReference type="InterPro" id="IPR042090">
    <property type="entry name" value="CCA_tRNA_nucleotrans_2"/>
</dbReference>
<dbReference type="InterPro" id="IPR002934">
    <property type="entry name" value="Polymerase_NTP_transf_dom"/>
</dbReference>
<dbReference type="InterPro" id="IPR011068">
    <property type="entry name" value="NuclTrfase_I-like_C"/>
</dbReference>
<feature type="domain" description="CCA-adding enzyme C-terminal" evidence="12">
    <location>
        <begin position="288"/>
        <end position="415"/>
    </location>
</feature>
<dbReference type="PIRSF" id="PIRSF005335">
    <property type="entry name" value="CCA_arch"/>
    <property type="match status" value="1"/>
</dbReference>
<dbReference type="GO" id="GO:0005524">
    <property type="term" value="F:ATP binding"/>
    <property type="evidence" value="ECO:0007669"/>
    <property type="project" value="UniProtKB-KW"/>
</dbReference>
<sequence length="440" mass="51340">MYENLLKKVLSKIKPSKKQLAEEKEFISRLVEKIESIRGKHVGVVIAGSVARNTHLKDNRDIDVFLLFPTKLSDEEFRREGLRIAKKVFGKNQYELAYAQHPYVRGVIEGFNVEIVPSFKISDTTQIRSAVDRTPFHNEYLLKKLTPQQKDEVRLLKQFLRGIKCYGAELKMSSFSGYLAELLIVHYGSFLETLSNAANWKKPTIIDIEGYYENADIIAKRFKEHFVVIDPTDSRRNVASAVSYNQFARFIAASRQFLKKPSLKFFFGERQKTMEYRKVKKSLTEKELVALKFEYPPGLVAEVVWGQLKRLCKILSQTLTKNEFRIFRIEPFTDEKNICMLLIDLENRTLQKVHKLFGPEIVMKEHCERFLQKHKKCYAGPRIEEGRLVVEEFRKYWKVEDLIDATIKKLRKEKGTKKPMKSLLRSAGILNESAILKLYK</sequence>
<evidence type="ECO:0000256" key="9">
    <source>
        <dbReference type="ARBA" id="ARBA00022884"/>
    </source>
</evidence>
<organism evidence="13 14">
    <name type="scientific">Candidatus Iainarchaeum sp</name>
    <dbReference type="NCBI Taxonomy" id="3101447"/>
    <lineage>
        <taxon>Archaea</taxon>
        <taxon>Candidatus Iainarchaeota</taxon>
        <taxon>Candidatus Iainarchaeia</taxon>
        <taxon>Candidatus Iainarchaeales</taxon>
        <taxon>Candidatus Iainarchaeaceae</taxon>
        <taxon>Candidatus Iainarchaeum</taxon>
    </lineage>
</organism>
<dbReference type="Gene3D" id="3.30.460.10">
    <property type="entry name" value="Beta Polymerase, domain 2"/>
    <property type="match status" value="1"/>
</dbReference>
<dbReference type="Pfam" id="PF21133">
    <property type="entry name" value="CAA_C"/>
    <property type="match status" value="1"/>
</dbReference>
<dbReference type="GO" id="GO:0042245">
    <property type="term" value="P:RNA repair"/>
    <property type="evidence" value="ECO:0007669"/>
    <property type="project" value="UniProtKB-KW"/>
</dbReference>
<evidence type="ECO:0000259" key="11">
    <source>
        <dbReference type="Pfam" id="PF09249"/>
    </source>
</evidence>
<name>A0A497JJD9_9ARCH</name>
<evidence type="ECO:0000256" key="8">
    <source>
        <dbReference type="ARBA" id="ARBA00022842"/>
    </source>
</evidence>
<keyword evidence="2" id="KW-0819">tRNA processing</keyword>
<dbReference type="InterPro" id="IPR006116">
    <property type="entry name" value="NT_2-5OAS_ClassI-CCAase"/>
</dbReference>
<evidence type="ECO:0000256" key="1">
    <source>
        <dbReference type="ARBA" id="ARBA00022679"/>
    </source>
</evidence>
<dbReference type="SUPFAM" id="SSF81301">
    <property type="entry name" value="Nucleotidyltransferase"/>
    <property type="match status" value="1"/>
</dbReference>
<dbReference type="SUPFAM" id="SSF55003">
    <property type="entry name" value="PAP/Archaeal CCA-adding enzyme, C-terminal domain"/>
    <property type="match status" value="1"/>
</dbReference>
<feature type="non-terminal residue" evidence="13">
    <location>
        <position position="440"/>
    </location>
</feature>
<dbReference type="SUPFAM" id="SSF81631">
    <property type="entry name" value="PAP/OAS1 substrate-binding domain"/>
    <property type="match status" value="1"/>
</dbReference>
<proteinExistence type="inferred from homology"/>
<dbReference type="NCBIfam" id="TIGR03671">
    <property type="entry name" value="cca_archaeal"/>
    <property type="match status" value="1"/>
</dbReference>
<dbReference type="AlphaFoldDB" id="A0A497JJD9"/>
<dbReference type="InterPro" id="IPR048833">
    <property type="entry name" value="CAA_C"/>
</dbReference>
<evidence type="ECO:0000313" key="14">
    <source>
        <dbReference type="Proteomes" id="UP000278031"/>
    </source>
</evidence>
<dbReference type="Gene3D" id="1.10.1410.30">
    <property type="entry name" value="CCA tRNA nucleotidyltransferase, domain 2"/>
    <property type="match status" value="1"/>
</dbReference>
<evidence type="ECO:0000256" key="3">
    <source>
        <dbReference type="ARBA" id="ARBA00022695"/>
    </source>
</evidence>
<dbReference type="EC" id="2.7.7.72" evidence="13"/>
<dbReference type="CDD" id="cd05400">
    <property type="entry name" value="NT_2-5OAS_ClassI-CCAase"/>
    <property type="match status" value="1"/>
</dbReference>
<keyword evidence="5" id="KW-0547">Nucleotide-binding</keyword>
<dbReference type="InterPro" id="IPR043519">
    <property type="entry name" value="NT_sf"/>
</dbReference>
<protein>
    <submittedName>
        <fullName evidence="13">CCA tRNA nucleotidyltransferase</fullName>
        <ecNumber evidence="13">2.7.7.72</ecNumber>
    </submittedName>
</protein>
<evidence type="ECO:0000256" key="7">
    <source>
        <dbReference type="ARBA" id="ARBA00022840"/>
    </source>
</evidence>
<evidence type="ECO:0000256" key="6">
    <source>
        <dbReference type="ARBA" id="ARBA00022800"/>
    </source>
</evidence>
<dbReference type="GO" id="GO:0046872">
    <property type="term" value="F:metal ion binding"/>
    <property type="evidence" value="ECO:0007669"/>
    <property type="project" value="UniProtKB-KW"/>
</dbReference>
<dbReference type="GO" id="GO:0004810">
    <property type="term" value="F:CCA tRNA nucleotidyltransferase activity"/>
    <property type="evidence" value="ECO:0007669"/>
    <property type="project" value="UniProtKB-EC"/>
</dbReference>
<dbReference type="EMBL" id="QMWP01000013">
    <property type="protein sequence ID" value="RLG71053.1"/>
    <property type="molecule type" value="Genomic_DNA"/>
</dbReference>
<evidence type="ECO:0000313" key="13">
    <source>
        <dbReference type="EMBL" id="RLG71053.1"/>
    </source>
</evidence>
<dbReference type="InterPro" id="IPR015329">
    <property type="entry name" value="tRNA_NucTransf2"/>
</dbReference>
<keyword evidence="1 13" id="KW-0808">Transferase</keyword>
<dbReference type="InterPro" id="IPR008229">
    <property type="entry name" value="CCA-adding_arc"/>
</dbReference>
<keyword evidence="8" id="KW-0460">Magnesium</keyword>
<feature type="domain" description="Polymerase nucleotidyl transferase" evidence="10">
    <location>
        <begin position="28"/>
        <end position="137"/>
    </location>
</feature>
<dbReference type="PANTHER" id="PTHR39643:SF1">
    <property type="entry name" value="CCA-ADDING ENZYME"/>
    <property type="match status" value="1"/>
</dbReference>
<keyword evidence="3 13" id="KW-0548">Nucleotidyltransferase</keyword>
<evidence type="ECO:0000259" key="10">
    <source>
        <dbReference type="Pfam" id="PF01909"/>
    </source>
</evidence>
<evidence type="ECO:0000256" key="2">
    <source>
        <dbReference type="ARBA" id="ARBA00022694"/>
    </source>
</evidence>
<reference evidence="13 14" key="1">
    <citation type="submission" date="2018-06" db="EMBL/GenBank/DDBJ databases">
        <title>Extensive metabolic versatility and redundancy in microbially diverse, dynamic hydrothermal sediments.</title>
        <authorList>
            <person name="Dombrowski N."/>
            <person name="Teske A."/>
            <person name="Baker B.J."/>
        </authorList>
    </citation>
    <scope>NUCLEOTIDE SEQUENCE [LARGE SCALE GENOMIC DNA]</scope>
    <source>
        <strain evidence="13">B51_G17</strain>
    </source>
</reference>
<comment type="caution">
    <text evidence="13">The sequence shown here is derived from an EMBL/GenBank/DDBJ whole genome shotgun (WGS) entry which is preliminary data.</text>
</comment>
<evidence type="ECO:0000256" key="4">
    <source>
        <dbReference type="ARBA" id="ARBA00022723"/>
    </source>
</evidence>
<dbReference type="Pfam" id="PF01909">
    <property type="entry name" value="NTP_transf_2"/>
    <property type="match status" value="1"/>
</dbReference>
<dbReference type="HAMAP" id="MF_01264">
    <property type="entry name" value="CCA_arch"/>
    <property type="match status" value="1"/>
</dbReference>
<feature type="domain" description="tRNA nucleotidyltransferase substrate binding" evidence="11">
    <location>
        <begin position="151"/>
        <end position="267"/>
    </location>
</feature>